<comment type="caution">
    <text evidence="2">The sequence shown here is derived from an EMBL/GenBank/DDBJ whole genome shotgun (WGS) entry which is preliminary data.</text>
</comment>
<feature type="region of interest" description="Disordered" evidence="1">
    <location>
        <begin position="1"/>
        <end position="54"/>
    </location>
</feature>
<keyword evidence="3" id="KW-1185">Reference proteome</keyword>
<dbReference type="InParanoid" id="A0A2R6R0Q2"/>
<reference evidence="3" key="2">
    <citation type="journal article" date="2018" name="BMC Genomics">
        <title>A manually annotated Actinidia chinensis var. chinensis (kiwifruit) genome highlights the challenges associated with draft genomes and gene prediction in plants.</title>
        <authorList>
            <person name="Pilkington S.M."/>
            <person name="Crowhurst R."/>
            <person name="Hilario E."/>
            <person name="Nardozza S."/>
            <person name="Fraser L."/>
            <person name="Peng Y."/>
            <person name="Gunaseelan K."/>
            <person name="Simpson R."/>
            <person name="Tahir J."/>
            <person name="Deroles S.C."/>
            <person name="Templeton K."/>
            <person name="Luo Z."/>
            <person name="Davy M."/>
            <person name="Cheng C."/>
            <person name="McNeilage M."/>
            <person name="Scaglione D."/>
            <person name="Liu Y."/>
            <person name="Zhang Q."/>
            <person name="Datson P."/>
            <person name="De Silva N."/>
            <person name="Gardiner S.E."/>
            <person name="Bassett H."/>
            <person name="Chagne D."/>
            <person name="McCallum J."/>
            <person name="Dzierzon H."/>
            <person name="Deng C."/>
            <person name="Wang Y.Y."/>
            <person name="Barron L."/>
            <person name="Manako K."/>
            <person name="Bowen J."/>
            <person name="Foster T.M."/>
            <person name="Erridge Z.A."/>
            <person name="Tiffin H."/>
            <person name="Waite C.N."/>
            <person name="Davies K.M."/>
            <person name="Grierson E.P."/>
            <person name="Laing W.A."/>
            <person name="Kirk R."/>
            <person name="Chen X."/>
            <person name="Wood M."/>
            <person name="Montefiori M."/>
            <person name="Brummell D.A."/>
            <person name="Schwinn K.E."/>
            <person name="Catanach A."/>
            <person name="Fullerton C."/>
            <person name="Li D."/>
            <person name="Meiyalaghan S."/>
            <person name="Nieuwenhuizen N."/>
            <person name="Read N."/>
            <person name="Prakash R."/>
            <person name="Hunter D."/>
            <person name="Zhang H."/>
            <person name="McKenzie M."/>
            <person name="Knabel M."/>
            <person name="Harris A."/>
            <person name="Allan A.C."/>
            <person name="Gleave A."/>
            <person name="Chen A."/>
            <person name="Janssen B.J."/>
            <person name="Plunkett B."/>
            <person name="Ampomah-Dwamena C."/>
            <person name="Voogd C."/>
            <person name="Leif D."/>
            <person name="Lafferty D."/>
            <person name="Souleyre E.J.F."/>
            <person name="Varkonyi-Gasic E."/>
            <person name="Gambi F."/>
            <person name="Hanley J."/>
            <person name="Yao J.L."/>
            <person name="Cheung J."/>
            <person name="David K.M."/>
            <person name="Warren B."/>
            <person name="Marsh K."/>
            <person name="Snowden K.C."/>
            <person name="Lin-Wang K."/>
            <person name="Brian L."/>
            <person name="Martinez-Sanchez M."/>
            <person name="Wang M."/>
            <person name="Ileperuma N."/>
            <person name="Macnee N."/>
            <person name="Campin R."/>
            <person name="McAtee P."/>
            <person name="Drummond R.S.M."/>
            <person name="Espley R.V."/>
            <person name="Ireland H.S."/>
            <person name="Wu R."/>
            <person name="Atkinson R.G."/>
            <person name="Karunairetnam S."/>
            <person name="Bulley S."/>
            <person name="Chunkath S."/>
            <person name="Hanley Z."/>
            <person name="Storey R."/>
            <person name="Thrimawithana A.H."/>
            <person name="Thomson S."/>
            <person name="David C."/>
            <person name="Testolin R."/>
            <person name="Huang H."/>
            <person name="Hellens R.P."/>
            <person name="Schaffer R.J."/>
        </authorList>
    </citation>
    <scope>NUCLEOTIDE SEQUENCE [LARGE SCALE GENOMIC DNA]</scope>
    <source>
        <strain evidence="3">cv. Red5</strain>
    </source>
</reference>
<reference evidence="2 3" key="1">
    <citation type="submission" date="2017-07" db="EMBL/GenBank/DDBJ databases">
        <title>An improved, manually edited Actinidia chinensis var. chinensis (kiwifruit) genome highlights the challenges associated with draft genomes and gene prediction in plants.</title>
        <authorList>
            <person name="Pilkington S."/>
            <person name="Crowhurst R."/>
            <person name="Hilario E."/>
            <person name="Nardozza S."/>
            <person name="Fraser L."/>
            <person name="Peng Y."/>
            <person name="Gunaseelan K."/>
            <person name="Simpson R."/>
            <person name="Tahir J."/>
            <person name="Deroles S."/>
            <person name="Templeton K."/>
            <person name="Luo Z."/>
            <person name="Davy M."/>
            <person name="Cheng C."/>
            <person name="Mcneilage M."/>
            <person name="Scaglione D."/>
            <person name="Liu Y."/>
            <person name="Zhang Q."/>
            <person name="Datson P."/>
            <person name="De Silva N."/>
            <person name="Gardiner S."/>
            <person name="Bassett H."/>
            <person name="Chagne D."/>
            <person name="Mccallum J."/>
            <person name="Dzierzon H."/>
            <person name="Deng C."/>
            <person name="Wang Y.-Y."/>
            <person name="Barron N."/>
            <person name="Manako K."/>
            <person name="Bowen J."/>
            <person name="Foster T."/>
            <person name="Erridge Z."/>
            <person name="Tiffin H."/>
            <person name="Waite C."/>
            <person name="Davies K."/>
            <person name="Grierson E."/>
            <person name="Laing W."/>
            <person name="Kirk R."/>
            <person name="Chen X."/>
            <person name="Wood M."/>
            <person name="Montefiori M."/>
            <person name="Brummell D."/>
            <person name="Schwinn K."/>
            <person name="Catanach A."/>
            <person name="Fullerton C."/>
            <person name="Li D."/>
            <person name="Meiyalaghan S."/>
            <person name="Nieuwenhuizen N."/>
            <person name="Read N."/>
            <person name="Prakash R."/>
            <person name="Hunter D."/>
            <person name="Zhang H."/>
            <person name="Mckenzie M."/>
            <person name="Knabel M."/>
            <person name="Harris A."/>
            <person name="Allan A."/>
            <person name="Chen A."/>
            <person name="Janssen B."/>
            <person name="Plunkett B."/>
            <person name="Dwamena C."/>
            <person name="Voogd C."/>
            <person name="Leif D."/>
            <person name="Lafferty D."/>
            <person name="Souleyre E."/>
            <person name="Varkonyi-Gasic E."/>
            <person name="Gambi F."/>
            <person name="Hanley J."/>
            <person name="Yao J.-L."/>
            <person name="Cheung J."/>
            <person name="David K."/>
            <person name="Warren B."/>
            <person name="Marsh K."/>
            <person name="Snowden K."/>
            <person name="Lin-Wang K."/>
            <person name="Brian L."/>
            <person name="Martinez-Sanchez M."/>
            <person name="Wang M."/>
            <person name="Ileperuma N."/>
            <person name="Macnee N."/>
            <person name="Campin R."/>
            <person name="Mcatee P."/>
            <person name="Drummond R."/>
            <person name="Espley R."/>
            <person name="Ireland H."/>
            <person name="Wu R."/>
            <person name="Atkinson R."/>
            <person name="Karunairetnam S."/>
            <person name="Bulley S."/>
            <person name="Chunkath S."/>
            <person name="Hanley Z."/>
            <person name="Storey R."/>
            <person name="Thrimawithana A."/>
            <person name="Thomson S."/>
            <person name="David C."/>
            <person name="Testolin R."/>
        </authorList>
    </citation>
    <scope>NUCLEOTIDE SEQUENCE [LARGE SCALE GENOMIC DNA]</scope>
    <source>
        <strain evidence="3">cv. Red5</strain>
        <tissue evidence="2">Young leaf</tissue>
    </source>
</reference>
<dbReference type="Gramene" id="PSS18215">
    <property type="protein sequence ID" value="PSS18215"/>
    <property type="gene ID" value="CEY00_Acc04421"/>
</dbReference>
<dbReference type="EMBL" id="NKQK01000011">
    <property type="protein sequence ID" value="PSS18215.1"/>
    <property type="molecule type" value="Genomic_DNA"/>
</dbReference>
<dbReference type="PANTHER" id="PTHR36759:SF1">
    <property type="entry name" value="DYNEIN BETA CHAIN, CILIARY PROTEIN"/>
    <property type="match status" value="1"/>
</dbReference>
<sequence length="105" mass="11729">MGQAFRRASGRIRSTSLDPPSYSSGKKAVDSRPPVSPPEKFTGDNVGSGSEVEPRINVENMLEERDPQYDVMLSQMVVRIRSKPGGKLEMGEHLWWKVIKGPCRD</sequence>
<evidence type="ECO:0000313" key="2">
    <source>
        <dbReference type="EMBL" id="PSS18215.1"/>
    </source>
</evidence>
<proteinExistence type="predicted"/>
<name>A0A2R6R0Q2_ACTCC</name>
<protein>
    <submittedName>
        <fullName evidence="2">Rhotekin-2 like</fullName>
    </submittedName>
</protein>
<feature type="compositionally biased region" description="Polar residues" evidence="1">
    <location>
        <begin position="12"/>
        <end position="24"/>
    </location>
</feature>
<gene>
    <name evidence="2" type="ORF">CEY00_Acc04421</name>
</gene>
<evidence type="ECO:0000256" key="1">
    <source>
        <dbReference type="SAM" id="MobiDB-lite"/>
    </source>
</evidence>
<dbReference type="PANTHER" id="PTHR36759">
    <property type="entry name" value="DYNEIN BETA CHAIN, CILIARY PROTEIN"/>
    <property type="match status" value="1"/>
</dbReference>
<accession>A0A2R6R0Q2</accession>
<dbReference type="Proteomes" id="UP000241394">
    <property type="component" value="Chromosome LG11"/>
</dbReference>
<evidence type="ECO:0000313" key="3">
    <source>
        <dbReference type="Proteomes" id="UP000241394"/>
    </source>
</evidence>
<dbReference type="OrthoDB" id="1609931at2759"/>
<dbReference type="AlphaFoldDB" id="A0A2R6R0Q2"/>
<organism evidence="2 3">
    <name type="scientific">Actinidia chinensis var. chinensis</name>
    <name type="common">Chinese soft-hair kiwi</name>
    <dbReference type="NCBI Taxonomy" id="1590841"/>
    <lineage>
        <taxon>Eukaryota</taxon>
        <taxon>Viridiplantae</taxon>
        <taxon>Streptophyta</taxon>
        <taxon>Embryophyta</taxon>
        <taxon>Tracheophyta</taxon>
        <taxon>Spermatophyta</taxon>
        <taxon>Magnoliopsida</taxon>
        <taxon>eudicotyledons</taxon>
        <taxon>Gunneridae</taxon>
        <taxon>Pentapetalae</taxon>
        <taxon>asterids</taxon>
        <taxon>Ericales</taxon>
        <taxon>Actinidiaceae</taxon>
        <taxon>Actinidia</taxon>
    </lineage>
</organism>
<dbReference type="STRING" id="1590841.A0A2R6R0Q2"/>